<gene>
    <name evidence="1" type="ORF">ALEPTO_LOCUS2575</name>
</gene>
<dbReference type="Pfam" id="PF13385">
    <property type="entry name" value="Laminin_G_3"/>
    <property type="match status" value="1"/>
</dbReference>
<sequence>FSTKDSKVIEHAELPPVTDEVSVTLRLNILNNSSNWACIFNKGGALEVRTPALILTANNSAPHVRFSMTGKGNAGIDSVGNGLSLNKWYHLACTLSEPKKRLDFYIDGKWTGFQSVQQVQTQRIIFNNGPLYIGKDRNDNGFTGLISNFRYYNWHLSAKEVKEEYLALISNS</sequence>
<dbReference type="EMBL" id="CAJVPS010000388">
    <property type="protein sequence ID" value="CAG8482751.1"/>
    <property type="molecule type" value="Genomic_DNA"/>
</dbReference>
<protein>
    <submittedName>
        <fullName evidence="1">695_t:CDS:1</fullName>
    </submittedName>
</protein>
<name>A0A9N8WA62_9GLOM</name>
<keyword evidence="2" id="KW-1185">Reference proteome</keyword>
<dbReference type="OrthoDB" id="2324354at2759"/>
<dbReference type="InterPro" id="IPR013320">
    <property type="entry name" value="ConA-like_dom_sf"/>
</dbReference>
<dbReference type="AlphaFoldDB" id="A0A9N8WA62"/>
<dbReference type="SUPFAM" id="SSF49899">
    <property type="entry name" value="Concanavalin A-like lectins/glucanases"/>
    <property type="match status" value="1"/>
</dbReference>
<organism evidence="1 2">
    <name type="scientific">Ambispora leptoticha</name>
    <dbReference type="NCBI Taxonomy" id="144679"/>
    <lineage>
        <taxon>Eukaryota</taxon>
        <taxon>Fungi</taxon>
        <taxon>Fungi incertae sedis</taxon>
        <taxon>Mucoromycota</taxon>
        <taxon>Glomeromycotina</taxon>
        <taxon>Glomeromycetes</taxon>
        <taxon>Archaeosporales</taxon>
        <taxon>Ambisporaceae</taxon>
        <taxon>Ambispora</taxon>
    </lineage>
</organism>
<comment type="caution">
    <text evidence="1">The sequence shown here is derived from an EMBL/GenBank/DDBJ whole genome shotgun (WGS) entry which is preliminary data.</text>
</comment>
<evidence type="ECO:0000313" key="2">
    <source>
        <dbReference type="Proteomes" id="UP000789508"/>
    </source>
</evidence>
<dbReference type="Gene3D" id="2.60.120.200">
    <property type="match status" value="1"/>
</dbReference>
<feature type="non-terminal residue" evidence="1">
    <location>
        <position position="172"/>
    </location>
</feature>
<reference evidence="1" key="1">
    <citation type="submission" date="2021-06" db="EMBL/GenBank/DDBJ databases">
        <authorList>
            <person name="Kallberg Y."/>
            <person name="Tangrot J."/>
            <person name="Rosling A."/>
        </authorList>
    </citation>
    <scope>NUCLEOTIDE SEQUENCE</scope>
    <source>
        <strain evidence="1">FL130A</strain>
    </source>
</reference>
<accession>A0A9N8WA62</accession>
<proteinExistence type="predicted"/>
<evidence type="ECO:0000313" key="1">
    <source>
        <dbReference type="EMBL" id="CAG8482751.1"/>
    </source>
</evidence>
<dbReference type="Proteomes" id="UP000789508">
    <property type="component" value="Unassembled WGS sequence"/>
</dbReference>